<dbReference type="Proteomes" id="UP000244912">
    <property type="component" value="Unassembled WGS sequence"/>
</dbReference>
<organism evidence="3 4">
    <name type="scientific">Palleronia abyssalis</name>
    <dbReference type="NCBI Taxonomy" id="1501240"/>
    <lineage>
        <taxon>Bacteria</taxon>
        <taxon>Pseudomonadati</taxon>
        <taxon>Pseudomonadota</taxon>
        <taxon>Alphaproteobacteria</taxon>
        <taxon>Rhodobacterales</taxon>
        <taxon>Roseobacteraceae</taxon>
        <taxon>Palleronia</taxon>
    </lineage>
</organism>
<dbReference type="EMBL" id="ONZF01000007">
    <property type="protein sequence ID" value="SPJ25194.1"/>
    <property type="molecule type" value="Genomic_DNA"/>
</dbReference>
<reference evidence="3 4" key="1">
    <citation type="submission" date="2018-03" db="EMBL/GenBank/DDBJ databases">
        <authorList>
            <person name="Keele B.F."/>
        </authorList>
    </citation>
    <scope>NUCLEOTIDE SEQUENCE [LARGE SCALE GENOMIC DNA]</scope>
    <source>
        <strain evidence="3 4">CECT 8504</strain>
    </source>
</reference>
<keyword evidence="1" id="KW-0812">Transmembrane</keyword>
<keyword evidence="4" id="KW-1185">Reference proteome</keyword>
<feature type="transmembrane region" description="Helical" evidence="1">
    <location>
        <begin position="157"/>
        <end position="178"/>
    </location>
</feature>
<evidence type="ECO:0000256" key="1">
    <source>
        <dbReference type="SAM" id="Phobius"/>
    </source>
</evidence>
<name>A0A2R8BYG9_9RHOB</name>
<feature type="transmembrane region" description="Helical" evidence="1">
    <location>
        <begin position="49"/>
        <end position="74"/>
    </location>
</feature>
<gene>
    <name evidence="3" type="ORF">PAA8504_03043</name>
</gene>
<accession>A0A2R8BYG9</accession>
<proteinExistence type="predicted"/>
<dbReference type="RefSeq" id="WP_108894994.1">
    <property type="nucleotide sequence ID" value="NZ_ONZF01000007.1"/>
</dbReference>
<dbReference type="Pfam" id="PF09835">
    <property type="entry name" value="DUF2062"/>
    <property type="match status" value="1"/>
</dbReference>
<evidence type="ECO:0000313" key="4">
    <source>
        <dbReference type="Proteomes" id="UP000244912"/>
    </source>
</evidence>
<feature type="domain" description="DUF2062" evidence="2">
    <location>
        <begin position="25"/>
        <end position="191"/>
    </location>
</feature>
<sequence>MFKRRIPRSTLAQVGRSLWPRGGWLRAVRYVVYRIRRLPDPAYKISRGIAAGVFVSFTPFFGLHFLIAAALAWIMGGNMLAALLATFSGNPITFPIIAGISVELGNRLLGNANSLPLPEVFNAFSRVSIEIWFNLRAVFTSDPVRWSDMGLFFRDVFLPYLVGGIIPGVIAGVAAYMVSRPIIAAYQKARIKKMKERFAKRRQLAELRKPVGEESKI</sequence>
<dbReference type="AlphaFoldDB" id="A0A2R8BYG9"/>
<evidence type="ECO:0000313" key="3">
    <source>
        <dbReference type="EMBL" id="SPJ25194.1"/>
    </source>
</evidence>
<dbReference type="PANTHER" id="PTHR40547:SF1">
    <property type="entry name" value="SLL0298 PROTEIN"/>
    <property type="match status" value="1"/>
</dbReference>
<evidence type="ECO:0000259" key="2">
    <source>
        <dbReference type="Pfam" id="PF09835"/>
    </source>
</evidence>
<protein>
    <recommendedName>
        <fullName evidence="2">DUF2062 domain-containing protein</fullName>
    </recommendedName>
</protein>
<keyword evidence="1" id="KW-0472">Membrane</keyword>
<dbReference type="OrthoDB" id="7360463at2"/>
<dbReference type="PANTHER" id="PTHR40547">
    <property type="entry name" value="SLL0298 PROTEIN"/>
    <property type="match status" value="1"/>
</dbReference>
<dbReference type="InterPro" id="IPR018639">
    <property type="entry name" value="DUF2062"/>
</dbReference>
<keyword evidence="1" id="KW-1133">Transmembrane helix</keyword>